<evidence type="ECO:0000259" key="1">
    <source>
        <dbReference type="Pfam" id="PF01370"/>
    </source>
</evidence>
<reference evidence="3" key="1">
    <citation type="journal article" date="2019" name="Int. J. Syst. Evol. Microbiol.">
        <title>The Global Catalogue of Microorganisms (GCM) 10K type strain sequencing project: providing services to taxonomists for standard genome sequencing and annotation.</title>
        <authorList>
            <consortium name="The Broad Institute Genomics Platform"/>
            <consortium name="The Broad Institute Genome Sequencing Center for Infectious Disease"/>
            <person name="Wu L."/>
            <person name="Ma J."/>
        </authorList>
    </citation>
    <scope>NUCLEOTIDE SEQUENCE [LARGE SCALE GENOMIC DNA]</scope>
    <source>
        <strain evidence="3">DT28</strain>
    </source>
</reference>
<dbReference type="PANTHER" id="PTHR43245:SF13">
    <property type="entry name" value="UDP-D-APIOSE_UDP-D-XYLOSE SYNTHASE 2"/>
    <property type="match status" value="1"/>
</dbReference>
<dbReference type="SUPFAM" id="SSF51735">
    <property type="entry name" value="NAD(P)-binding Rossmann-fold domains"/>
    <property type="match status" value="1"/>
</dbReference>
<gene>
    <name evidence="2" type="ORF">ACFO3I_18090</name>
</gene>
<dbReference type="InterPro" id="IPR036291">
    <property type="entry name" value="NAD(P)-bd_dom_sf"/>
</dbReference>
<accession>A0ABV9JRS3</accession>
<evidence type="ECO:0000313" key="2">
    <source>
        <dbReference type="EMBL" id="MFC4656935.1"/>
    </source>
</evidence>
<dbReference type="PANTHER" id="PTHR43245">
    <property type="entry name" value="BIFUNCTIONAL POLYMYXIN RESISTANCE PROTEIN ARNA"/>
    <property type="match status" value="1"/>
</dbReference>
<comment type="caution">
    <text evidence="2">The sequence shown here is derived from an EMBL/GenBank/DDBJ whole genome shotgun (WGS) entry which is preliminary data.</text>
</comment>
<proteinExistence type="predicted"/>
<dbReference type="InterPro" id="IPR050177">
    <property type="entry name" value="Lipid_A_modif_metabolic_enz"/>
</dbReference>
<dbReference type="RefSeq" id="WP_377336478.1">
    <property type="nucleotide sequence ID" value="NZ_JBHSGB010000017.1"/>
</dbReference>
<protein>
    <submittedName>
        <fullName evidence="2">NAD-dependent epimerase/dehydratase family protein</fullName>
    </submittedName>
</protein>
<dbReference type="Gene3D" id="3.40.50.720">
    <property type="entry name" value="NAD(P)-binding Rossmann-like Domain"/>
    <property type="match status" value="1"/>
</dbReference>
<dbReference type="Proteomes" id="UP001595962">
    <property type="component" value="Unassembled WGS sequence"/>
</dbReference>
<evidence type="ECO:0000313" key="3">
    <source>
        <dbReference type="Proteomes" id="UP001595962"/>
    </source>
</evidence>
<name>A0ABV9JRS3_9GAMM</name>
<feature type="domain" description="NAD-dependent epimerase/dehydratase" evidence="1">
    <location>
        <begin position="4"/>
        <end position="224"/>
    </location>
</feature>
<organism evidence="2 3">
    <name type="scientific">Rheinheimera marina</name>
    <dbReference type="NCBI Taxonomy" id="1774958"/>
    <lineage>
        <taxon>Bacteria</taxon>
        <taxon>Pseudomonadati</taxon>
        <taxon>Pseudomonadota</taxon>
        <taxon>Gammaproteobacteria</taxon>
        <taxon>Chromatiales</taxon>
        <taxon>Chromatiaceae</taxon>
        <taxon>Rheinheimera</taxon>
    </lineage>
</organism>
<dbReference type="InterPro" id="IPR001509">
    <property type="entry name" value="Epimerase_deHydtase"/>
</dbReference>
<dbReference type="Pfam" id="PF01370">
    <property type="entry name" value="Epimerase"/>
    <property type="match status" value="1"/>
</dbReference>
<keyword evidence="3" id="KW-1185">Reference proteome</keyword>
<dbReference type="EMBL" id="JBHSGB010000017">
    <property type="protein sequence ID" value="MFC4656935.1"/>
    <property type="molecule type" value="Genomic_DNA"/>
</dbReference>
<sequence>MKLMLTGATGFVGSQLLPLLAEQGISVVVVGRTKPAGFASSQFIQADLLAEQSLTEQFQAAGCSHLLHLAWQVEHGKFWSSLDNVAWIYASVRLVDAFARAGGRHVVVAGSCAEYSKSAGPCDEYLTATRADTLYGTAKDATHQLLRHYCAQHQLSLGWARLFLPYGATEDRRKIISALLDALGNKAPLFKVQLHHIRDFIHVSDVARALLTLVKKQAEGSFNVCFGQAISIQQLIELAGRLLQIDTTAFIRASSEQPAQESYLIGNNQRLAALGWSPQITLEQGIKKMISRRPH</sequence>
<dbReference type="Gene3D" id="3.90.25.10">
    <property type="entry name" value="UDP-galactose 4-epimerase, domain 1"/>
    <property type="match status" value="1"/>
</dbReference>